<dbReference type="RefSeq" id="WP_269422881.1">
    <property type="nucleotide sequence ID" value="NZ_JAPWGY010000002.1"/>
</dbReference>
<gene>
    <name evidence="2" type="ORF">O4H49_07895</name>
</gene>
<dbReference type="EMBL" id="JAPWGY010000002">
    <property type="protein sequence ID" value="MCZ4280697.1"/>
    <property type="molecule type" value="Genomic_DNA"/>
</dbReference>
<reference evidence="2" key="1">
    <citation type="submission" date="2022-12" db="EMBL/GenBank/DDBJ databases">
        <title>Bacterial isolates from different developmental stages of Nematostella vectensis.</title>
        <authorList>
            <person name="Fraune S."/>
        </authorList>
    </citation>
    <scope>NUCLEOTIDE SEQUENCE</scope>
    <source>
        <strain evidence="2">G21630-S1</strain>
    </source>
</reference>
<dbReference type="Pfam" id="PF11655">
    <property type="entry name" value="DUF2589"/>
    <property type="match status" value="1"/>
</dbReference>
<name>A0ABT4LHX5_9PROT</name>
<keyword evidence="3" id="KW-1185">Reference proteome</keyword>
<dbReference type="InterPro" id="IPR024510">
    <property type="entry name" value="DUF2589"/>
</dbReference>
<proteinExistence type="predicted"/>
<feature type="region of interest" description="Disordered" evidence="1">
    <location>
        <begin position="105"/>
        <end position="129"/>
    </location>
</feature>
<protein>
    <submittedName>
        <fullName evidence="2">DUF2589 domain-containing protein</fullName>
    </submittedName>
</protein>
<feature type="compositionally biased region" description="Acidic residues" evidence="1">
    <location>
        <begin position="118"/>
        <end position="129"/>
    </location>
</feature>
<comment type="caution">
    <text evidence="2">The sequence shown here is derived from an EMBL/GenBank/DDBJ whole genome shotgun (WGS) entry which is preliminary data.</text>
</comment>
<evidence type="ECO:0000256" key="1">
    <source>
        <dbReference type="SAM" id="MobiDB-lite"/>
    </source>
</evidence>
<evidence type="ECO:0000313" key="2">
    <source>
        <dbReference type="EMBL" id="MCZ4280697.1"/>
    </source>
</evidence>
<sequence>MSQSLQNLLEGIYSSVLEARRFVNMQHLKLFQSYFETRVITDPDTGEKIEVYVPRLVAMATSKGVGDQETFEIFEAAAVTLVPMSTLSIDTLEIEFETKLTNLDVTPTAKPDSKSEGEEATDADDVEDDSGIIRRTIDDLFGTASEITIMPKGDSFQSSTSPAKVKINFKMSDPPEGVSLIQEQLLDYLRT</sequence>
<accession>A0ABT4LHX5</accession>
<evidence type="ECO:0000313" key="3">
    <source>
        <dbReference type="Proteomes" id="UP001069802"/>
    </source>
</evidence>
<organism evidence="2 3">
    <name type="scientific">Kiloniella laminariae</name>
    <dbReference type="NCBI Taxonomy" id="454162"/>
    <lineage>
        <taxon>Bacteria</taxon>
        <taxon>Pseudomonadati</taxon>
        <taxon>Pseudomonadota</taxon>
        <taxon>Alphaproteobacteria</taxon>
        <taxon>Rhodospirillales</taxon>
        <taxon>Kiloniellaceae</taxon>
        <taxon>Kiloniella</taxon>
    </lineage>
</organism>
<dbReference type="Proteomes" id="UP001069802">
    <property type="component" value="Unassembled WGS sequence"/>
</dbReference>